<reference evidence="3 4" key="1">
    <citation type="submission" date="2016-12" db="EMBL/GenBank/DDBJ databases">
        <title>The genomes of Aspergillus section Nigri reveals drivers in fungal speciation.</title>
        <authorList>
            <consortium name="DOE Joint Genome Institute"/>
            <person name="Vesth T.C."/>
            <person name="Nybo J."/>
            <person name="Theobald S."/>
            <person name="Brandl J."/>
            <person name="Frisvad J.C."/>
            <person name="Nielsen K.F."/>
            <person name="Lyhne E.K."/>
            <person name="Kogle M.E."/>
            <person name="Kuo A."/>
            <person name="Riley R."/>
            <person name="Clum A."/>
            <person name="Nolan M."/>
            <person name="Lipzen A."/>
            <person name="Salamov A."/>
            <person name="Henrissat B."/>
            <person name="Wiebenga A."/>
            <person name="De Vries R.P."/>
            <person name="Grigoriev I.V."/>
            <person name="Mortensen U.H."/>
            <person name="Andersen M.R."/>
            <person name="Baker S.E."/>
        </authorList>
    </citation>
    <scope>NUCLEOTIDE SEQUENCE [LARGE SCALE GENOMIC DNA]</scope>
    <source>
        <strain evidence="3 4">CBS 121591</strain>
    </source>
</reference>
<keyword evidence="1" id="KW-0540">Nuclease</keyword>
<dbReference type="Gene3D" id="3.10.450.30">
    <property type="entry name" value="Microbial ribonucleases"/>
    <property type="match status" value="1"/>
</dbReference>
<dbReference type="GO" id="GO:0016787">
    <property type="term" value="F:hydrolase activity"/>
    <property type="evidence" value="ECO:0007669"/>
    <property type="project" value="UniProtKB-KW"/>
</dbReference>
<dbReference type="EMBL" id="KZ821676">
    <property type="protein sequence ID" value="PYH86424.1"/>
    <property type="molecule type" value="Genomic_DNA"/>
</dbReference>
<accession>A0A319CMK4</accession>
<dbReference type="InterPro" id="IPR000026">
    <property type="entry name" value="N1-like"/>
</dbReference>
<dbReference type="GeneID" id="37141692"/>
<dbReference type="RefSeq" id="XP_025496624.1">
    <property type="nucleotide sequence ID" value="XM_025638950.1"/>
</dbReference>
<dbReference type="VEuPathDB" id="FungiDB:BO82DRAFT_397597"/>
<dbReference type="InterPro" id="IPR016191">
    <property type="entry name" value="Ribonuclease/ribotoxin"/>
</dbReference>
<organism evidence="3 4">
    <name type="scientific">Aspergillus uvarum CBS 121591</name>
    <dbReference type="NCBI Taxonomy" id="1448315"/>
    <lineage>
        <taxon>Eukaryota</taxon>
        <taxon>Fungi</taxon>
        <taxon>Dikarya</taxon>
        <taxon>Ascomycota</taxon>
        <taxon>Pezizomycotina</taxon>
        <taxon>Eurotiomycetes</taxon>
        <taxon>Eurotiomycetidae</taxon>
        <taxon>Eurotiales</taxon>
        <taxon>Aspergillaceae</taxon>
        <taxon>Aspergillus</taxon>
        <taxon>Aspergillus subgen. Circumdati</taxon>
    </lineage>
</organism>
<dbReference type="AlphaFoldDB" id="A0A319CMK4"/>
<dbReference type="OrthoDB" id="4470832at2759"/>
<evidence type="ECO:0000256" key="2">
    <source>
        <dbReference type="ARBA" id="ARBA00022801"/>
    </source>
</evidence>
<keyword evidence="2" id="KW-0378">Hydrolase</keyword>
<protein>
    <submittedName>
        <fullName evidence="3">Uncharacterized protein</fullName>
    </submittedName>
</protein>
<evidence type="ECO:0000313" key="4">
    <source>
        <dbReference type="Proteomes" id="UP000248340"/>
    </source>
</evidence>
<sequence length="145" mass="16568">MEDIEHTVAKVAQGRWLICKPKTNKSDVKKFHVNVDTAKARANAAGFTKGKSGDPHDFKNANKIQWGVKGCNKSKVDMYEYPIYWEGSKIKEWKKDKKADDRDKTPIRVLYIQAKDETLQFCGVVIHLNVLIDYQGSGYFTKCNP</sequence>
<evidence type="ECO:0000256" key="1">
    <source>
        <dbReference type="ARBA" id="ARBA00022722"/>
    </source>
</evidence>
<dbReference type="GO" id="GO:0003723">
    <property type="term" value="F:RNA binding"/>
    <property type="evidence" value="ECO:0007669"/>
    <property type="project" value="InterPro"/>
</dbReference>
<dbReference type="SUPFAM" id="SSF53933">
    <property type="entry name" value="Microbial ribonucleases"/>
    <property type="match status" value="1"/>
</dbReference>
<dbReference type="Proteomes" id="UP000248340">
    <property type="component" value="Unassembled WGS sequence"/>
</dbReference>
<evidence type="ECO:0000313" key="3">
    <source>
        <dbReference type="EMBL" id="PYH86424.1"/>
    </source>
</evidence>
<dbReference type="Pfam" id="PF00545">
    <property type="entry name" value="Ribonuclease"/>
    <property type="match status" value="1"/>
</dbReference>
<name>A0A319CMK4_9EURO</name>
<proteinExistence type="predicted"/>
<dbReference type="GO" id="GO:0004521">
    <property type="term" value="F:RNA endonuclease activity"/>
    <property type="evidence" value="ECO:0007669"/>
    <property type="project" value="InterPro"/>
</dbReference>
<keyword evidence="4" id="KW-1185">Reference proteome</keyword>
<gene>
    <name evidence="3" type="ORF">BO82DRAFT_397597</name>
</gene>